<protein>
    <submittedName>
        <fullName evidence="2">Uncharacterized protein</fullName>
    </submittedName>
</protein>
<feature type="region of interest" description="Disordered" evidence="1">
    <location>
        <begin position="358"/>
        <end position="390"/>
    </location>
</feature>
<evidence type="ECO:0000313" key="2">
    <source>
        <dbReference type="EMBL" id="KAJ8874939.1"/>
    </source>
</evidence>
<feature type="compositionally biased region" description="Polar residues" evidence="1">
    <location>
        <begin position="143"/>
        <end position="156"/>
    </location>
</feature>
<name>A0ABQ9GSC8_9NEOP</name>
<evidence type="ECO:0000313" key="3">
    <source>
        <dbReference type="Proteomes" id="UP001159363"/>
    </source>
</evidence>
<keyword evidence="3" id="KW-1185">Reference proteome</keyword>
<feature type="compositionally biased region" description="Polar residues" evidence="1">
    <location>
        <begin position="374"/>
        <end position="389"/>
    </location>
</feature>
<comment type="caution">
    <text evidence="2">The sequence shown here is derived from an EMBL/GenBank/DDBJ whole genome shotgun (WGS) entry which is preliminary data.</text>
</comment>
<feature type="region of interest" description="Disordered" evidence="1">
    <location>
        <begin position="587"/>
        <end position="608"/>
    </location>
</feature>
<feature type="compositionally biased region" description="Low complexity" evidence="1">
    <location>
        <begin position="593"/>
        <end position="608"/>
    </location>
</feature>
<accession>A0ABQ9GSC8</accession>
<dbReference type="Proteomes" id="UP001159363">
    <property type="component" value="Chromosome 8"/>
</dbReference>
<evidence type="ECO:0000256" key="1">
    <source>
        <dbReference type="SAM" id="MobiDB-lite"/>
    </source>
</evidence>
<sequence>MEEWGVAHGSPAGIIYALLLDSSPLGEMQAHDLSGAEGSRIQSVRGSRTSSKILATTGHYSELQDVCSRVSSRELPIDGHGIEDSAGRHVVRGLIGKHFDLQKISARPELAMAVAGKITMMNSLNKDRPTRGVRSCGGKGVGNITSPPRGSNETDLLTNTQCDKLTENLPHRRHRGANPRPSDYMSATLPLSYGALIGQQRSSLLLGPAVVERLDCLTSDQGETGSIPGRVTPPPPDSGHWELRRAMPLVVGFSRRSPVFPALAFRSCSIINSFHPHRLSRPRTHDKCGVCRAALNTSTTWNSVPRRLPGTSPVHDEALSCMHCCPYSGHFENLMGIAFLAVRAAVVKRQQSWRQRGEISRSCPSSHCGEVSRPPSQSTKTTPLHTPDNNLDVKETLASGTRRAGENKKRERQAKGCVPVAASKKRIISLESVFSLSEGPPHPGLPPLRDRQNSTNYKDIIFSSPSAWSTLTNKYTQQDENTTRQFRALCLEAKAHLMSVTVSSLKLTRFSASDVNRIRLERASQKHSSDTHETPYDRVKRCRERKIDIKASERVNKCLNIVTRVRVEDVCTDPEMDACSQNRWHKSWSWRGSPASNSSNNINSRSEK</sequence>
<gene>
    <name evidence="2" type="ORF">PR048_022829</name>
</gene>
<organism evidence="2 3">
    <name type="scientific">Dryococelus australis</name>
    <dbReference type="NCBI Taxonomy" id="614101"/>
    <lineage>
        <taxon>Eukaryota</taxon>
        <taxon>Metazoa</taxon>
        <taxon>Ecdysozoa</taxon>
        <taxon>Arthropoda</taxon>
        <taxon>Hexapoda</taxon>
        <taxon>Insecta</taxon>
        <taxon>Pterygota</taxon>
        <taxon>Neoptera</taxon>
        <taxon>Polyneoptera</taxon>
        <taxon>Phasmatodea</taxon>
        <taxon>Verophasmatodea</taxon>
        <taxon>Anareolatae</taxon>
        <taxon>Phasmatidae</taxon>
        <taxon>Eurycanthinae</taxon>
        <taxon>Dryococelus</taxon>
    </lineage>
</organism>
<proteinExistence type="predicted"/>
<reference evidence="2 3" key="1">
    <citation type="submission" date="2023-02" db="EMBL/GenBank/DDBJ databases">
        <title>LHISI_Scaffold_Assembly.</title>
        <authorList>
            <person name="Stuart O.P."/>
            <person name="Cleave R."/>
            <person name="Magrath M.J.L."/>
            <person name="Mikheyev A.S."/>
        </authorList>
    </citation>
    <scope>NUCLEOTIDE SEQUENCE [LARGE SCALE GENOMIC DNA]</scope>
    <source>
        <strain evidence="2">Daus_M_001</strain>
        <tissue evidence="2">Leg muscle</tissue>
    </source>
</reference>
<dbReference type="EMBL" id="JARBHB010000009">
    <property type="protein sequence ID" value="KAJ8874939.1"/>
    <property type="molecule type" value="Genomic_DNA"/>
</dbReference>
<feature type="region of interest" description="Disordered" evidence="1">
    <location>
        <begin position="125"/>
        <end position="156"/>
    </location>
</feature>
<feature type="region of interest" description="Disordered" evidence="1">
    <location>
        <begin position="397"/>
        <end position="416"/>
    </location>
</feature>